<dbReference type="EMBL" id="LXYT01000003">
    <property type="protein sequence ID" value="OLY42909.1"/>
    <property type="molecule type" value="Genomic_DNA"/>
</dbReference>
<feature type="binding site" evidence="22">
    <location>
        <begin position="88"/>
        <end position="89"/>
    </location>
    <ligand>
        <name>ATP</name>
        <dbReference type="ChEBI" id="CHEBI:30616"/>
    </ligand>
</feature>
<comment type="catalytic activity">
    <reaction evidence="24">
        <text>a 1,2-diacyl-sn-glycerol + ATP = a 1,2-diacyl-sn-glycero-3-phosphate + ADP + H(+)</text>
        <dbReference type="Rhea" id="RHEA:10272"/>
        <dbReference type="ChEBI" id="CHEBI:15378"/>
        <dbReference type="ChEBI" id="CHEBI:17815"/>
        <dbReference type="ChEBI" id="CHEBI:30616"/>
        <dbReference type="ChEBI" id="CHEBI:58608"/>
        <dbReference type="ChEBI" id="CHEBI:456216"/>
        <dbReference type="EC" id="2.7.1.107"/>
    </reaction>
</comment>
<evidence type="ECO:0000256" key="4">
    <source>
        <dbReference type="ARBA" id="ARBA00017575"/>
    </source>
</evidence>
<evidence type="ECO:0000256" key="16">
    <source>
        <dbReference type="ARBA" id="ARBA00023098"/>
    </source>
</evidence>
<evidence type="ECO:0000256" key="21">
    <source>
        <dbReference type="PIRSR" id="PIRSR600829-2"/>
    </source>
</evidence>
<evidence type="ECO:0000256" key="18">
    <source>
        <dbReference type="ARBA" id="ARBA00023209"/>
    </source>
</evidence>
<evidence type="ECO:0000256" key="23">
    <source>
        <dbReference type="PIRSR" id="PIRSR600829-4"/>
    </source>
</evidence>
<evidence type="ECO:0000256" key="2">
    <source>
        <dbReference type="ARBA" id="ARBA00005967"/>
    </source>
</evidence>
<dbReference type="GO" id="GO:0006654">
    <property type="term" value="P:phosphatidic acid biosynthetic process"/>
    <property type="evidence" value="ECO:0007669"/>
    <property type="project" value="InterPro"/>
</dbReference>
<keyword evidence="13 22" id="KW-0067">ATP-binding</keyword>
<feature type="binding site" evidence="22">
    <location>
        <position position="22"/>
    </location>
    <ligand>
        <name>ATP</name>
        <dbReference type="ChEBI" id="CHEBI:30616"/>
    </ligand>
</feature>
<feature type="binding site" evidence="23">
    <location>
        <position position="22"/>
    </location>
    <ligand>
        <name>a divalent metal cation</name>
        <dbReference type="ChEBI" id="CHEBI:60240"/>
    </ligand>
</feature>
<dbReference type="Gene3D" id="1.10.287.3610">
    <property type="match status" value="1"/>
</dbReference>
<dbReference type="OrthoDB" id="7595530at2"/>
<keyword evidence="26" id="KW-1185">Reference proteome</keyword>
<dbReference type="GeneID" id="92992465"/>
<evidence type="ECO:0000256" key="10">
    <source>
        <dbReference type="ARBA" id="ARBA00022723"/>
    </source>
</evidence>
<organism evidence="25 26">
    <name type="scientific">Bartonella apis</name>
    <dbReference type="NCBI Taxonomy" id="1686310"/>
    <lineage>
        <taxon>Bacteria</taxon>
        <taxon>Pseudomonadati</taxon>
        <taxon>Pseudomonadota</taxon>
        <taxon>Alphaproteobacteria</taxon>
        <taxon>Hyphomicrobiales</taxon>
        <taxon>Bartonellaceae</taxon>
        <taxon>Bartonella</taxon>
    </lineage>
</organism>
<comment type="similarity">
    <text evidence="2 24">Belongs to the bacterial diacylglycerol kinase family.</text>
</comment>
<protein>
    <recommendedName>
        <fullName evidence="4 24">Diacylglycerol kinase</fullName>
        <ecNumber evidence="3 24">2.7.1.107</ecNumber>
    </recommendedName>
</protein>
<dbReference type="RefSeq" id="WP_075870743.1">
    <property type="nucleotide sequence ID" value="NZ_CALYQA010000003.1"/>
</dbReference>
<comment type="subcellular location">
    <subcellularLocation>
        <location evidence="1 24">Cell inner membrane</location>
        <topology evidence="1 24">Multi-pass membrane protein</topology>
    </subcellularLocation>
</comment>
<evidence type="ECO:0000256" key="15">
    <source>
        <dbReference type="ARBA" id="ARBA00022989"/>
    </source>
</evidence>
<evidence type="ECO:0000256" key="20">
    <source>
        <dbReference type="PIRSR" id="PIRSR600829-1"/>
    </source>
</evidence>
<dbReference type="Pfam" id="PF01219">
    <property type="entry name" value="DAGK_prokar"/>
    <property type="match status" value="1"/>
</dbReference>
<proteinExistence type="inferred from homology"/>
<dbReference type="CDD" id="cd14264">
    <property type="entry name" value="DAGK_IM"/>
    <property type="match status" value="1"/>
</dbReference>
<keyword evidence="16 24" id="KW-0443">Lipid metabolism</keyword>
<dbReference type="EC" id="2.7.1.107" evidence="3 24"/>
<name>A0A1R0F7J1_9HYPH</name>
<dbReference type="GO" id="GO:0046872">
    <property type="term" value="F:metal ion binding"/>
    <property type="evidence" value="ECO:0007669"/>
    <property type="project" value="UniProtKB-KW"/>
</dbReference>
<dbReference type="GO" id="GO:0005886">
    <property type="term" value="C:plasma membrane"/>
    <property type="evidence" value="ECO:0007669"/>
    <property type="project" value="UniProtKB-SubCell"/>
</dbReference>
<keyword evidence="12 24" id="KW-0418">Kinase</keyword>
<comment type="function">
    <text evidence="24">Catalyzes the ATP-dependent phosphorylation of sn-l,2-diacylglycerol (DAG) to phosphatidic acid. Involved in the recycling of diacylglycerol produced as a by-product during membrane-derived oligosaccharide (MDO) biosynthesis.</text>
</comment>
<keyword evidence="5" id="KW-1003">Cell membrane</keyword>
<feature type="binding site" evidence="21">
    <location>
        <begin position="24"/>
        <end position="28"/>
    </location>
    <ligand>
        <name>substrate</name>
    </ligand>
</feature>
<feature type="binding site" evidence="22">
    <location>
        <position position="70"/>
    </location>
    <ligand>
        <name>ATP</name>
        <dbReference type="ChEBI" id="CHEBI:30616"/>
    </ligand>
</feature>
<evidence type="ECO:0000256" key="14">
    <source>
        <dbReference type="ARBA" id="ARBA00022842"/>
    </source>
</evidence>
<keyword evidence="19 24" id="KW-1208">Phospholipid metabolism</keyword>
<evidence type="ECO:0000256" key="7">
    <source>
        <dbReference type="ARBA" id="ARBA00022519"/>
    </source>
</evidence>
<accession>A0A1R0F7J1</accession>
<dbReference type="InterPro" id="IPR000829">
    <property type="entry name" value="DAGK"/>
</dbReference>
<evidence type="ECO:0000256" key="8">
    <source>
        <dbReference type="ARBA" id="ARBA00022679"/>
    </source>
</evidence>
<keyword evidence="14 23" id="KW-0460">Magnesium</keyword>
<feature type="transmembrane region" description="Helical" evidence="24">
    <location>
        <begin position="49"/>
        <end position="69"/>
    </location>
</feature>
<dbReference type="InterPro" id="IPR033718">
    <property type="entry name" value="DAGK_prok"/>
</dbReference>
<evidence type="ECO:0000313" key="26">
    <source>
        <dbReference type="Proteomes" id="UP000187344"/>
    </source>
</evidence>
<dbReference type="PANTHER" id="PTHR34299">
    <property type="entry name" value="DIACYLGLYCEROL KINASE"/>
    <property type="match status" value="1"/>
</dbReference>
<evidence type="ECO:0000256" key="22">
    <source>
        <dbReference type="PIRSR" id="PIRSR600829-3"/>
    </source>
</evidence>
<keyword evidence="10 23" id="KW-0479">Metal-binding</keyword>
<comment type="cofactor">
    <cofactor evidence="23">
        <name>Mg(2+)</name>
        <dbReference type="ChEBI" id="CHEBI:18420"/>
    </cofactor>
    <text evidence="23">Mn(2+), Zn(2+), Cd(2+) and Co(2+) support activity to lesser extents.</text>
</comment>
<evidence type="ECO:0000256" key="3">
    <source>
        <dbReference type="ARBA" id="ARBA00012133"/>
    </source>
</evidence>
<keyword evidence="6" id="KW-0444">Lipid biosynthesis</keyword>
<evidence type="ECO:0000256" key="17">
    <source>
        <dbReference type="ARBA" id="ARBA00023136"/>
    </source>
</evidence>
<dbReference type="Proteomes" id="UP000187344">
    <property type="component" value="Unassembled WGS sequence"/>
</dbReference>
<evidence type="ECO:0000313" key="25">
    <source>
        <dbReference type="EMBL" id="OLY42909.1"/>
    </source>
</evidence>
<feature type="binding site" evidence="21">
    <location>
        <position position="3"/>
    </location>
    <ligand>
        <name>substrate</name>
    </ligand>
</feature>
<dbReference type="InterPro" id="IPR036945">
    <property type="entry name" value="DAGK_sf"/>
</dbReference>
<comment type="caution">
    <text evidence="25">The sequence shown here is derived from an EMBL/GenBank/DDBJ whole genome shotgun (WGS) entry which is preliminary data.</text>
</comment>
<dbReference type="GO" id="GO:0005524">
    <property type="term" value="F:ATP binding"/>
    <property type="evidence" value="ECO:0007669"/>
    <property type="project" value="UniProtKB-KW"/>
</dbReference>
<dbReference type="PANTHER" id="PTHR34299:SF1">
    <property type="entry name" value="DIACYLGLYCEROL KINASE"/>
    <property type="match status" value="1"/>
</dbReference>
<feature type="active site" description="Proton acceptor" evidence="20">
    <location>
        <position position="63"/>
    </location>
</feature>
<dbReference type="AlphaFoldDB" id="A0A1R0F7J1"/>
<evidence type="ECO:0000256" key="11">
    <source>
        <dbReference type="ARBA" id="ARBA00022741"/>
    </source>
</evidence>
<evidence type="ECO:0000256" key="9">
    <source>
        <dbReference type="ARBA" id="ARBA00022692"/>
    </source>
</evidence>
<keyword evidence="9 24" id="KW-0812">Transmembrane</keyword>
<evidence type="ECO:0000256" key="13">
    <source>
        <dbReference type="ARBA" id="ARBA00022840"/>
    </source>
</evidence>
<feature type="transmembrane region" description="Helical" evidence="24">
    <location>
        <begin position="90"/>
        <end position="111"/>
    </location>
</feature>
<reference evidence="25 26" key="1">
    <citation type="submission" date="2016-12" db="EMBL/GenBank/DDBJ databases">
        <title>Comparative genomics of Bartonella apis.</title>
        <authorList>
            <person name="Engel P."/>
        </authorList>
    </citation>
    <scope>NUCLEOTIDE SEQUENCE [LARGE SCALE GENOMIC DNA]</scope>
    <source>
        <strain evidence="25 26">PEB0149</strain>
    </source>
</reference>
<evidence type="ECO:0000256" key="12">
    <source>
        <dbReference type="ARBA" id="ARBA00022777"/>
    </source>
</evidence>
<feature type="binding site" evidence="21">
    <location>
        <position position="63"/>
    </location>
    <ligand>
        <name>substrate</name>
    </ligand>
</feature>
<keyword evidence="17 24" id="KW-0472">Membrane</keyword>
<evidence type="ECO:0000256" key="5">
    <source>
        <dbReference type="ARBA" id="ARBA00022475"/>
    </source>
</evidence>
<keyword evidence="18" id="KW-0594">Phospholipid biosynthesis</keyword>
<evidence type="ECO:0000256" key="1">
    <source>
        <dbReference type="ARBA" id="ARBA00004429"/>
    </source>
</evidence>
<feature type="transmembrane region" description="Helical" evidence="24">
    <location>
        <begin position="25"/>
        <end position="43"/>
    </location>
</feature>
<dbReference type="GO" id="GO:0004143">
    <property type="term" value="F:ATP-dependent diacylglycerol kinase activity"/>
    <property type="evidence" value="ECO:0007669"/>
    <property type="project" value="UniProtKB-EC"/>
</dbReference>
<keyword evidence="8 24" id="KW-0808">Transferase</keyword>
<keyword evidence="15 24" id="KW-1133">Transmembrane helix</keyword>
<feature type="binding site" evidence="21">
    <location>
        <position position="92"/>
    </location>
    <ligand>
        <name>substrate</name>
    </ligand>
</feature>
<evidence type="ECO:0000256" key="24">
    <source>
        <dbReference type="RuleBase" id="RU363065"/>
    </source>
</evidence>
<sequence length="117" mass="13149">MERIFKAFLNSLHALEYLLTHEKAVIQEAAFFVISIPVAFFVTKDWGNFLLLIGSILFVIIVEVLNTAIEACCNAVTRDYREDIKIAKDAGSLAVLLSIVLTICIWIAVILKTLFFI</sequence>
<feature type="binding site" evidence="23">
    <location>
        <position position="70"/>
    </location>
    <ligand>
        <name>a divalent metal cation</name>
        <dbReference type="ChEBI" id="CHEBI:60240"/>
    </ligand>
</feature>
<keyword evidence="11 22" id="KW-0547">Nucleotide-binding</keyword>
<feature type="binding site" evidence="22">
    <location>
        <position position="3"/>
    </location>
    <ligand>
        <name>ATP</name>
        <dbReference type="ChEBI" id="CHEBI:30616"/>
    </ligand>
</feature>
<gene>
    <name evidence="25" type="ORF">PEB0149_003250</name>
</gene>
<keyword evidence="7 24" id="KW-0997">Cell inner membrane</keyword>
<evidence type="ECO:0000256" key="6">
    <source>
        <dbReference type="ARBA" id="ARBA00022516"/>
    </source>
</evidence>
<evidence type="ECO:0000256" key="19">
    <source>
        <dbReference type="ARBA" id="ARBA00023264"/>
    </source>
</evidence>